<accession>A0A183ED96</accession>
<keyword evidence="2" id="KW-1185">Reference proteome</keyword>
<organism evidence="3">
    <name type="scientific">Gongylonema pulchrum</name>
    <dbReference type="NCBI Taxonomy" id="637853"/>
    <lineage>
        <taxon>Eukaryota</taxon>
        <taxon>Metazoa</taxon>
        <taxon>Ecdysozoa</taxon>
        <taxon>Nematoda</taxon>
        <taxon>Chromadorea</taxon>
        <taxon>Rhabditida</taxon>
        <taxon>Spirurina</taxon>
        <taxon>Spiruromorpha</taxon>
        <taxon>Spiruroidea</taxon>
        <taxon>Gongylonematidae</taxon>
        <taxon>Gongylonema</taxon>
    </lineage>
</organism>
<dbReference type="EMBL" id="UYRT01087609">
    <property type="protein sequence ID" value="VDN32756.1"/>
    <property type="molecule type" value="Genomic_DNA"/>
</dbReference>
<evidence type="ECO:0000313" key="3">
    <source>
        <dbReference type="WBParaSite" id="GPUH_0001896201-mRNA-1"/>
    </source>
</evidence>
<reference evidence="1 2" key="2">
    <citation type="submission" date="2018-11" db="EMBL/GenBank/DDBJ databases">
        <authorList>
            <consortium name="Pathogen Informatics"/>
        </authorList>
    </citation>
    <scope>NUCLEOTIDE SEQUENCE [LARGE SCALE GENOMIC DNA]</scope>
</reference>
<reference evidence="3" key="1">
    <citation type="submission" date="2016-06" db="UniProtKB">
        <authorList>
            <consortium name="WormBaseParasite"/>
        </authorList>
    </citation>
    <scope>IDENTIFICATION</scope>
</reference>
<protein>
    <submittedName>
        <fullName evidence="1 3">Uncharacterized protein</fullName>
    </submittedName>
</protein>
<dbReference type="WBParaSite" id="GPUH_0001896201-mRNA-1">
    <property type="protein sequence ID" value="GPUH_0001896201-mRNA-1"/>
    <property type="gene ID" value="GPUH_0001896201"/>
</dbReference>
<evidence type="ECO:0000313" key="1">
    <source>
        <dbReference type="EMBL" id="VDN32756.1"/>
    </source>
</evidence>
<gene>
    <name evidence="1" type="ORF">GPUH_LOCUS18936</name>
</gene>
<proteinExistence type="predicted"/>
<name>A0A183ED96_9BILA</name>
<evidence type="ECO:0000313" key="2">
    <source>
        <dbReference type="Proteomes" id="UP000271098"/>
    </source>
</evidence>
<sequence length="68" mass="7345">MAGKSRVAQLTRTEFVDAQGASTPDFFVIGSLRSAVIYLSSVSLKREQQSLTSPSLCGMLCCDFLNPD</sequence>
<dbReference type="AlphaFoldDB" id="A0A183ED96"/>
<dbReference type="Proteomes" id="UP000271098">
    <property type="component" value="Unassembled WGS sequence"/>
</dbReference>